<keyword evidence="1" id="KW-0732">Signal</keyword>
<feature type="chain" id="PRO_5045781139" evidence="1">
    <location>
        <begin position="22"/>
        <end position="141"/>
    </location>
</feature>
<sequence length="141" mass="14694">MKNIVIAAVVALTASAGIASAEGAGHAQLAQQLGLNGADFTTAELTSIDEARRDGDNSTVNYFLNHDNRVAAPAQEVSAGKAQLAAQLGVDPSKYTLAELVTVDSDLRDHNAQDAAFILSGDARHEVTPLPVPYLGQGRDQ</sequence>
<evidence type="ECO:0000313" key="2">
    <source>
        <dbReference type="EMBL" id="WRY35685.1"/>
    </source>
</evidence>
<feature type="signal peptide" evidence="1">
    <location>
        <begin position="1"/>
        <end position="21"/>
    </location>
</feature>
<accession>A0ABZ1E6B9</accession>
<reference evidence="2 3" key="1">
    <citation type="submission" date="2023-09" db="EMBL/GenBank/DDBJ databases">
        <title>Thioclava shenzhenensis sp. nov., a multidrug resistant bacteria-antagonizing species isolated from coastal seawater.</title>
        <authorList>
            <person name="Long M."/>
        </authorList>
    </citation>
    <scope>NUCLEOTIDE SEQUENCE [LARGE SCALE GENOMIC DNA]</scope>
    <source>
        <strain evidence="2 3">FTW29</strain>
        <plasmid evidence="2 3">unnamed2</plasmid>
    </source>
</reference>
<dbReference type="RefSeq" id="WP_330629424.1">
    <property type="nucleotide sequence ID" value="NZ_CP135445.1"/>
</dbReference>
<name>A0ABZ1E6B9_9RHOB</name>
<organism evidence="2 3">
    <name type="scientific">Thioclava litoralis</name>
    <dbReference type="NCBI Taxonomy" id="3076557"/>
    <lineage>
        <taxon>Bacteria</taxon>
        <taxon>Pseudomonadati</taxon>
        <taxon>Pseudomonadota</taxon>
        <taxon>Alphaproteobacteria</taxon>
        <taxon>Rhodobacterales</taxon>
        <taxon>Paracoccaceae</taxon>
        <taxon>Thioclava</taxon>
    </lineage>
</organism>
<evidence type="ECO:0000313" key="3">
    <source>
        <dbReference type="Proteomes" id="UP001623290"/>
    </source>
</evidence>
<keyword evidence="2" id="KW-0614">Plasmid</keyword>
<gene>
    <name evidence="2" type="ORF">RPE78_17705</name>
</gene>
<proteinExistence type="predicted"/>
<dbReference type="Proteomes" id="UP001623290">
    <property type="component" value="Plasmid unnamed2"/>
</dbReference>
<protein>
    <submittedName>
        <fullName evidence="2">Uncharacterized protein</fullName>
    </submittedName>
</protein>
<evidence type="ECO:0000256" key="1">
    <source>
        <dbReference type="SAM" id="SignalP"/>
    </source>
</evidence>
<geneLocation type="plasmid" evidence="2 3">
    <name>unnamed2</name>
</geneLocation>
<dbReference type="EMBL" id="CP135445">
    <property type="protein sequence ID" value="WRY35685.1"/>
    <property type="molecule type" value="Genomic_DNA"/>
</dbReference>
<keyword evidence="3" id="KW-1185">Reference proteome</keyword>